<accession>A0A7S7LKB5</accession>
<proteinExistence type="predicted"/>
<gene>
    <name evidence="1" type="ORF">CPATCC_000168</name>
</gene>
<protein>
    <submittedName>
        <fullName evidence="1">Uncharacterized protein</fullName>
    </submittedName>
</protein>
<name>A0A7S7LKB5_CRYPV</name>
<evidence type="ECO:0000313" key="1">
    <source>
        <dbReference type="EMBL" id="QOY43386.1"/>
    </source>
</evidence>
<dbReference type="EMBL" id="CP044422">
    <property type="protein sequence ID" value="QOY43386.1"/>
    <property type="molecule type" value="Genomic_DNA"/>
</dbReference>
<dbReference type="Proteomes" id="UP000593906">
    <property type="component" value="Chromosome 1"/>
</dbReference>
<sequence>MTNLFADEMKEEDTFLLNNSLIPGRSIENGLGNMIDKIESEKAQLFSCVKSIIDAYWDCTDIKFTTDAVFSVTKLSCDFMDKIMLCAIKLTNSKNIDQSFTFDSILSVLENDDRKHKRAQDVIRSYRRHNELLFAFEDREYIKSSNRDAIGTK</sequence>
<dbReference type="AlphaFoldDB" id="A0A7S7LKB5"/>
<reference evidence="1 2" key="1">
    <citation type="submission" date="2019-09" db="EMBL/GenBank/DDBJ databases">
        <title>Consistent, comparative and evidence-based genome assembly and annotation for Cryptosporidium parvum, C. hominis and C. tyzzeri.</title>
        <authorList>
            <person name="Baptista R.P."/>
            <person name="Li Y."/>
            <person name="Sateriale A."/>
            <person name="Ansell B."/>
            <person name="Jex A."/>
            <person name="Sanders M."/>
            <person name="Brooks K."/>
            <person name="Tracey A."/>
            <person name="Berriman M."/>
            <person name="Striepen B."/>
            <person name="Cotton J.A."/>
            <person name="Kissinger J.C."/>
        </authorList>
    </citation>
    <scope>NUCLEOTIDE SEQUENCE [LARGE SCALE GENOMIC DNA]</scope>
    <source>
        <strain evidence="1 2">IOWA-ATCC</strain>
    </source>
</reference>
<organism evidence="1 2">
    <name type="scientific">Cryptosporidium parvum</name>
    <dbReference type="NCBI Taxonomy" id="5807"/>
    <lineage>
        <taxon>Eukaryota</taxon>
        <taxon>Sar</taxon>
        <taxon>Alveolata</taxon>
        <taxon>Apicomplexa</taxon>
        <taxon>Conoidasida</taxon>
        <taxon>Coccidia</taxon>
        <taxon>Eucoccidiorida</taxon>
        <taxon>Eimeriorina</taxon>
        <taxon>Cryptosporidiidae</taxon>
        <taxon>Cryptosporidium</taxon>
    </lineage>
</organism>
<evidence type="ECO:0000313" key="2">
    <source>
        <dbReference type="Proteomes" id="UP000593906"/>
    </source>
</evidence>
<dbReference type="VEuPathDB" id="CryptoDB:CPATCC_0036930"/>